<evidence type="ECO:0000313" key="2">
    <source>
        <dbReference type="EMBL" id="GAA3673565.1"/>
    </source>
</evidence>
<dbReference type="PANTHER" id="PTHR43441:SF10">
    <property type="entry name" value="ACETYLTRANSFERASE"/>
    <property type="match status" value="1"/>
</dbReference>
<dbReference type="RefSeq" id="WP_344880430.1">
    <property type="nucleotide sequence ID" value="NZ_BAAAZP010000081.1"/>
</dbReference>
<dbReference type="InterPro" id="IPR016181">
    <property type="entry name" value="Acyl_CoA_acyltransferase"/>
</dbReference>
<sequence>MDTIETPLLVLLPLRPEHAGEMAEVLSDPALHEFIGGAPLTEAELRTRCERLTSGPPGWRNWVIWAREDERLAGYVQATIDGRRAEVAWVVGTPWQGRGLATSAATALVEHLMEQEVDTVVAHIHPSHTASAAVATAAGLHPTDHWEDGELRWERSH</sequence>
<dbReference type="PANTHER" id="PTHR43441">
    <property type="entry name" value="RIBOSOMAL-PROTEIN-SERINE ACETYLTRANSFERASE"/>
    <property type="match status" value="1"/>
</dbReference>
<dbReference type="InterPro" id="IPR051908">
    <property type="entry name" value="Ribosomal_N-acetyltransferase"/>
</dbReference>
<dbReference type="SUPFAM" id="SSF55729">
    <property type="entry name" value="Acyl-CoA N-acyltransferases (Nat)"/>
    <property type="match status" value="1"/>
</dbReference>
<organism evidence="2 3">
    <name type="scientific">Nonomuraea antimicrobica</name>
    <dbReference type="NCBI Taxonomy" id="561173"/>
    <lineage>
        <taxon>Bacteria</taxon>
        <taxon>Bacillati</taxon>
        <taxon>Actinomycetota</taxon>
        <taxon>Actinomycetes</taxon>
        <taxon>Streptosporangiales</taxon>
        <taxon>Streptosporangiaceae</taxon>
        <taxon>Nonomuraea</taxon>
    </lineage>
</organism>
<protein>
    <submittedName>
        <fullName evidence="2">GNAT family N-acetyltransferase</fullName>
    </submittedName>
</protein>
<dbReference type="Pfam" id="PF13302">
    <property type="entry name" value="Acetyltransf_3"/>
    <property type="match status" value="1"/>
</dbReference>
<dbReference type="EMBL" id="BAAAZP010000081">
    <property type="protein sequence ID" value="GAA3673565.1"/>
    <property type="molecule type" value="Genomic_DNA"/>
</dbReference>
<feature type="domain" description="N-acetyltransferase" evidence="1">
    <location>
        <begin position="9"/>
        <end position="157"/>
    </location>
</feature>
<evidence type="ECO:0000313" key="3">
    <source>
        <dbReference type="Proteomes" id="UP001500902"/>
    </source>
</evidence>
<reference evidence="3" key="1">
    <citation type="journal article" date="2019" name="Int. J. Syst. Evol. Microbiol.">
        <title>The Global Catalogue of Microorganisms (GCM) 10K type strain sequencing project: providing services to taxonomists for standard genome sequencing and annotation.</title>
        <authorList>
            <consortium name="The Broad Institute Genomics Platform"/>
            <consortium name="The Broad Institute Genome Sequencing Center for Infectious Disease"/>
            <person name="Wu L."/>
            <person name="Ma J."/>
        </authorList>
    </citation>
    <scope>NUCLEOTIDE SEQUENCE [LARGE SCALE GENOMIC DNA]</scope>
    <source>
        <strain evidence="3">JCM 16904</strain>
    </source>
</reference>
<name>A0ABP7C1J6_9ACTN</name>
<gene>
    <name evidence="2" type="ORF">GCM10022224_042300</name>
</gene>
<dbReference type="InterPro" id="IPR000182">
    <property type="entry name" value="GNAT_dom"/>
</dbReference>
<accession>A0ABP7C1J6</accession>
<evidence type="ECO:0000259" key="1">
    <source>
        <dbReference type="PROSITE" id="PS51186"/>
    </source>
</evidence>
<dbReference type="Gene3D" id="3.40.630.30">
    <property type="match status" value="1"/>
</dbReference>
<dbReference type="PROSITE" id="PS51186">
    <property type="entry name" value="GNAT"/>
    <property type="match status" value="1"/>
</dbReference>
<keyword evidence="3" id="KW-1185">Reference proteome</keyword>
<proteinExistence type="predicted"/>
<dbReference type="CDD" id="cd04301">
    <property type="entry name" value="NAT_SF"/>
    <property type="match status" value="1"/>
</dbReference>
<dbReference type="Proteomes" id="UP001500902">
    <property type="component" value="Unassembled WGS sequence"/>
</dbReference>
<comment type="caution">
    <text evidence="2">The sequence shown here is derived from an EMBL/GenBank/DDBJ whole genome shotgun (WGS) entry which is preliminary data.</text>
</comment>